<keyword evidence="2" id="KW-1185">Reference proteome</keyword>
<evidence type="ECO:0000313" key="1">
    <source>
        <dbReference type="EMBL" id="QWS68187.1"/>
    </source>
</evidence>
<reference evidence="1" key="1">
    <citation type="submission" date="2021-04" db="EMBL/GenBank/DDBJ databases">
        <authorList>
            <person name="Barnhill K.B."/>
            <person name="Biggs A.M."/>
            <person name="Bland J."/>
            <person name="Choudhary H.M."/>
            <person name="Crogan R.E."/>
            <person name="Finocchiaro A.B."/>
            <person name="Franco V."/>
            <person name="Fuller T.A."/>
            <person name="Hanwacker C.G."/>
            <person name="Howard Z.E."/>
            <person name="Iqbal M."/>
            <person name="Mathew A.M."/>
            <person name="Miller S."/>
            <person name="Padhye S."/>
            <person name="Rainey E."/>
            <person name="Rodriguez A."/>
            <person name="Stewart E."/>
            <person name="Otero L.A."/>
            <person name="Chase M.A."/>
            <person name="Pollenz R.S."/>
            <person name="Garlena R.A."/>
            <person name="Russell D.A."/>
            <person name="Jacobs-Sera D."/>
            <person name="Hatfull G.F."/>
        </authorList>
    </citation>
    <scope>NUCLEOTIDE SEQUENCE</scope>
</reference>
<dbReference type="GeneID" id="80020482"/>
<dbReference type="KEGG" id="vg:80020482"/>
<proteinExistence type="predicted"/>
<evidence type="ECO:0000313" key="2">
    <source>
        <dbReference type="Proteomes" id="UP000683422"/>
    </source>
</evidence>
<gene>
    <name evidence="1" type="primary">70</name>
    <name evidence="1" type="ORF">SEA_VANLEE_70</name>
</gene>
<dbReference type="RefSeq" id="YP_010755811.1">
    <property type="nucleotide sequence ID" value="NC_073474.1"/>
</dbReference>
<name>A0A8F2IFH7_9CAUD</name>
<sequence>MTYTLRPDLEVAAVRVTLGVTTAEDILGVCPDANIGQVVGGPLTDLRWIVLPDGTEVRDGEWIVRFSPVPMPVHMALWVVLDDHEFRALIEEKP</sequence>
<organism evidence="1 2">
    <name type="scientific">Gordonia phage VanLee</name>
    <dbReference type="NCBI Taxonomy" id="2845816"/>
    <lineage>
        <taxon>Viruses</taxon>
        <taxon>Duplodnaviria</taxon>
        <taxon>Heunggongvirae</taxon>
        <taxon>Uroviricota</taxon>
        <taxon>Caudoviricetes</taxon>
        <taxon>Kruegerviridae</taxon>
        <taxon>Vanleevirus</taxon>
        <taxon>Vanleevirus vanlee</taxon>
    </lineage>
</organism>
<protein>
    <submittedName>
        <fullName evidence="1">Uncharacterized protein</fullName>
    </submittedName>
</protein>
<dbReference type="EMBL" id="MZ028627">
    <property type="protein sequence ID" value="QWS68187.1"/>
    <property type="molecule type" value="Genomic_DNA"/>
</dbReference>
<dbReference type="Proteomes" id="UP000683422">
    <property type="component" value="Segment"/>
</dbReference>
<accession>A0A8F2IFH7</accession>